<comment type="caution">
    <text evidence="3">The sequence shown here is derived from an EMBL/GenBank/DDBJ whole genome shotgun (WGS) entry which is preliminary data.</text>
</comment>
<sequence>MENRGSLDDSTSGIEPSIFEYESDSVATGFSDDSFSGLIIPETLQARPDNRKVPVPKTVLPFSEPSVKPEASASQPHVPTSSHQPVSQFLSNLGSSKPAIVVDRVRLDGINNKFAFETHLKSGVSQTQTKMGPPPPPAKPQAPMALPAVSSASIGENDPKTDDSNSRPQNVPEFASSIPQDDGCSVTEARPDTSATDKSIVVVVPVAEVKKEAESNMERPYKPKRSKPLPFEGKYILNLVDLTGETGEASRDGLAQNAGPRGEQIGPEVGEPLVVPSSAGQSRSPSVGAAAITGATPVRPAIIPRTVSDDGLAFNRFGGHMMSGLPRSRSAAAGSRGAGGAEINDIEIVHSILDGKFRRAQRLEDELAQMQDVIYDIDNKLGSIFDRDQEVGKLRDRCQRLQDALNEHRDRQASANEEVSGLRFKLQSAHDELKRIELNMAHQLARESDKLDLSKRINKQLRDLTERMREGLLELEEDHKGLKAEFAGVLEERDRLKSRIRERDREVEALKGSIRECERALEEQRERYKAIHEQCIGADAIRLANERLRTDLDNARSDLGRERGITASLEQTLKSMAVELEGLRCSLGEQHAAVTGGVESALSGLAQLLTSQEEGFKEFRNGISKLQADCENPQSELFKSIDRVVNMTDMKWTGVSETMKSLQKQQEAEMRAYTEKLEKWKGLKETLASQVQDLTSQLRDQQESIRALNQEKHGVSTELEKQRELNQCLVETTSKEKELNDLRLAEVSHKAELLEGIKREYLVRNSLLESTVRTLESKVEAEKKNAEVEKLALEDEKKKNVEELQKLREELATTENGLGKLDKVRDELEQVTNLATELKTSIAEEQKKSKEADEEAKALKEQLKVKDEQLSLAASRWTDISIKLARLEEVASAAKAEAQLRAEEAQSHRDELNEKTSKVAELEAERTAHTTQLAKLGAELEESKNEIKKCSAKSEALQKSFEKSEKVCDDRRVQIDSRDKRITELKGLLEAANTNIKSLNADLSEKSEEVESLQAEIEAITSRPDSKKKKGKEPVLPKASKPTLKKKLADEPLHHASGHKIGKLADVRRSTRVKSKSSLVRDVNEEDPKTTALLETIVVNSGSNAEVGGNIEVLATQNPVTPVQHSIAATQPSVAVVQPSVAATQFLAIATQPSVPQIQIPLPNVAPQNLLSSHIPVKRKSVDGLPTDLLIDSGITARLSPTGREPRKKSRTEETLDISMMDSEVPASEGSSQQDDLTYNAARHRNKRQQRKGRY</sequence>
<keyword evidence="1" id="KW-0175">Coiled coil</keyword>
<accession>A0AAN8MSA3</accession>
<dbReference type="AlphaFoldDB" id="A0AAN8MSA3"/>
<name>A0AAN8MSA3_9PEZI</name>
<feature type="region of interest" description="Disordered" evidence="2">
    <location>
        <begin position="121"/>
        <end position="195"/>
    </location>
</feature>
<evidence type="ECO:0000313" key="4">
    <source>
        <dbReference type="Proteomes" id="UP001313282"/>
    </source>
</evidence>
<feature type="coiled-coil region" evidence="1">
    <location>
        <begin position="663"/>
        <end position="725"/>
    </location>
</feature>
<feature type="compositionally biased region" description="Basic residues" evidence="2">
    <location>
        <begin position="1242"/>
        <end position="1255"/>
    </location>
</feature>
<dbReference type="PANTHER" id="PTHR32258">
    <property type="entry name" value="PROTEIN NETWORKED 4A"/>
    <property type="match status" value="1"/>
</dbReference>
<dbReference type="EMBL" id="JAVHNR010000002">
    <property type="protein sequence ID" value="KAK6351288.1"/>
    <property type="molecule type" value="Genomic_DNA"/>
</dbReference>
<feature type="region of interest" description="Disordered" evidence="2">
    <location>
        <begin position="48"/>
        <end position="90"/>
    </location>
</feature>
<proteinExistence type="predicted"/>
<keyword evidence="4" id="KW-1185">Reference proteome</keyword>
<dbReference type="PANTHER" id="PTHR32258:SF28">
    <property type="entry name" value="PROTEIN NETWORKED 3A-RELATED"/>
    <property type="match status" value="1"/>
</dbReference>
<dbReference type="Proteomes" id="UP001313282">
    <property type="component" value="Unassembled WGS sequence"/>
</dbReference>
<feature type="compositionally biased region" description="Polar residues" evidence="2">
    <location>
        <begin position="72"/>
        <end position="90"/>
    </location>
</feature>
<feature type="coiled-coil region" evidence="1">
    <location>
        <begin position="353"/>
        <end position="418"/>
    </location>
</feature>
<reference evidence="3 4" key="1">
    <citation type="submission" date="2019-10" db="EMBL/GenBank/DDBJ databases">
        <authorList>
            <person name="Palmer J.M."/>
        </authorList>
    </citation>
    <scope>NUCLEOTIDE SEQUENCE [LARGE SCALE GENOMIC DNA]</scope>
    <source>
        <strain evidence="3 4">TWF718</strain>
    </source>
</reference>
<feature type="region of interest" description="Disordered" evidence="2">
    <location>
        <begin position="249"/>
        <end position="288"/>
    </location>
</feature>
<feature type="coiled-coil region" evidence="1">
    <location>
        <begin position="458"/>
        <end position="558"/>
    </location>
</feature>
<protein>
    <submittedName>
        <fullName evidence="3">Uncharacterized protein</fullName>
    </submittedName>
</protein>
<feature type="region of interest" description="Disordered" evidence="2">
    <location>
        <begin position="1197"/>
        <end position="1255"/>
    </location>
</feature>
<organism evidence="3 4">
    <name type="scientific">Orbilia javanica</name>
    <dbReference type="NCBI Taxonomy" id="47235"/>
    <lineage>
        <taxon>Eukaryota</taxon>
        <taxon>Fungi</taxon>
        <taxon>Dikarya</taxon>
        <taxon>Ascomycota</taxon>
        <taxon>Pezizomycotina</taxon>
        <taxon>Orbiliomycetes</taxon>
        <taxon>Orbiliales</taxon>
        <taxon>Orbiliaceae</taxon>
        <taxon>Orbilia</taxon>
    </lineage>
</organism>
<evidence type="ECO:0000256" key="2">
    <source>
        <dbReference type="SAM" id="MobiDB-lite"/>
    </source>
</evidence>
<feature type="coiled-coil region" evidence="1">
    <location>
        <begin position="765"/>
        <end position="869"/>
    </location>
</feature>
<gene>
    <name evidence="3" type="ORF">TWF718_004453</name>
</gene>
<dbReference type="Gene3D" id="1.10.287.1490">
    <property type="match status" value="1"/>
</dbReference>
<evidence type="ECO:0000256" key="1">
    <source>
        <dbReference type="SAM" id="Coils"/>
    </source>
</evidence>
<dbReference type="InterPro" id="IPR051861">
    <property type="entry name" value="NET_actin-binding_domain"/>
</dbReference>
<evidence type="ECO:0000313" key="3">
    <source>
        <dbReference type="EMBL" id="KAK6351288.1"/>
    </source>
</evidence>
<feature type="region of interest" description="Disordered" evidence="2">
    <location>
        <begin position="1021"/>
        <end position="1064"/>
    </location>
</feature>